<evidence type="ECO:0000313" key="3">
    <source>
        <dbReference type="Proteomes" id="UP001196413"/>
    </source>
</evidence>
<dbReference type="AlphaFoldDB" id="A0AAD5WDN8"/>
<gene>
    <name evidence="2" type="ORF">KIN20_027067</name>
</gene>
<dbReference type="EMBL" id="JAHQIW010005549">
    <property type="protein sequence ID" value="KAJ1366412.1"/>
    <property type="molecule type" value="Genomic_DNA"/>
</dbReference>
<feature type="compositionally biased region" description="Basic and acidic residues" evidence="1">
    <location>
        <begin position="15"/>
        <end position="33"/>
    </location>
</feature>
<protein>
    <submittedName>
        <fullName evidence="2">Uncharacterized protein</fullName>
    </submittedName>
</protein>
<keyword evidence="3" id="KW-1185">Reference proteome</keyword>
<name>A0AAD5WDN8_PARTN</name>
<feature type="region of interest" description="Disordered" evidence="1">
    <location>
        <begin position="1"/>
        <end position="76"/>
    </location>
</feature>
<proteinExistence type="predicted"/>
<comment type="caution">
    <text evidence="2">The sequence shown here is derived from an EMBL/GenBank/DDBJ whole genome shotgun (WGS) entry which is preliminary data.</text>
</comment>
<organism evidence="2 3">
    <name type="scientific">Parelaphostrongylus tenuis</name>
    <name type="common">Meningeal worm</name>
    <dbReference type="NCBI Taxonomy" id="148309"/>
    <lineage>
        <taxon>Eukaryota</taxon>
        <taxon>Metazoa</taxon>
        <taxon>Ecdysozoa</taxon>
        <taxon>Nematoda</taxon>
        <taxon>Chromadorea</taxon>
        <taxon>Rhabditida</taxon>
        <taxon>Rhabditina</taxon>
        <taxon>Rhabditomorpha</taxon>
        <taxon>Strongyloidea</taxon>
        <taxon>Metastrongylidae</taxon>
        <taxon>Parelaphostrongylus</taxon>
    </lineage>
</organism>
<evidence type="ECO:0000256" key="1">
    <source>
        <dbReference type="SAM" id="MobiDB-lite"/>
    </source>
</evidence>
<evidence type="ECO:0000313" key="2">
    <source>
        <dbReference type="EMBL" id="KAJ1366412.1"/>
    </source>
</evidence>
<reference evidence="2" key="1">
    <citation type="submission" date="2021-06" db="EMBL/GenBank/DDBJ databases">
        <title>Parelaphostrongylus tenuis whole genome reference sequence.</title>
        <authorList>
            <person name="Garwood T.J."/>
            <person name="Larsen P.A."/>
            <person name="Fountain-Jones N.M."/>
            <person name="Garbe J.R."/>
            <person name="Macchietto M.G."/>
            <person name="Kania S.A."/>
            <person name="Gerhold R.W."/>
            <person name="Richards J.E."/>
            <person name="Wolf T.M."/>
        </authorList>
    </citation>
    <scope>NUCLEOTIDE SEQUENCE</scope>
    <source>
        <strain evidence="2">MNPRO001-30</strain>
        <tissue evidence="2">Meninges</tissue>
    </source>
</reference>
<sequence>MENQLGRHPSAFVTRNEESSSRDYSRAEKEVRLALKGSKVRRSARRSAPQRRVFHSKRSGTRERSSAKKASYSLSGDPLRHSNITAFLANQKPDSDCVSVLKVVQRFRKHPHEWPIEEQPFGIMERDFVGKMMHPIELRPERGFVNVVPFGLMMLRHFFRKIRAKLNYELYKSTGIFDEDGIRAGTIRVFEIISQHAQKNRMAELVARNFCSNEAVRRFDTASSNMSSRQRELLNLTEQDVFALAPGVLGPFQLIHPLLRGKQPFITYSLLCCAFYKKQMLFDAVRDLPLADNIEKAEHIEMPVDYGYAAPRLVFSFITFGNKILGKYEVDDDVEVLEFQYLVI</sequence>
<dbReference type="Proteomes" id="UP001196413">
    <property type="component" value="Unassembled WGS sequence"/>
</dbReference>
<accession>A0AAD5WDN8</accession>
<feature type="compositionally biased region" description="Basic residues" evidence="1">
    <location>
        <begin position="38"/>
        <end position="59"/>
    </location>
</feature>